<feature type="non-terminal residue" evidence="2">
    <location>
        <position position="182"/>
    </location>
</feature>
<dbReference type="Pfam" id="PF12937">
    <property type="entry name" value="F-box-like"/>
    <property type="match status" value="1"/>
</dbReference>
<dbReference type="OrthoDB" id="3221235at2759"/>
<reference evidence="2" key="1">
    <citation type="journal article" date="2019" name="Environ. Microbiol.">
        <title>Fungal ecological strategies reflected in gene transcription - a case study of two litter decomposers.</title>
        <authorList>
            <person name="Barbi F."/>
            <person name="Kohler A."/>
            <person name="Barry K."/>
            <person name="Baskaran P."/>
            <person name="Daum C."/>
            <person name="Fauchery L."/>
            <person name="Ihrmark K."/>
            <person name="Kuo A."/>
            <person name="LaButti K."/>
            <person name="Lipzen A."/>
            <person name="Morin E."/>
            <person name="Grigoriev I.V."/>
            <person name="Henrissat B."/>
            <person name="Lindahl B."/>
            <person name="Martin F."/>
        </authorList>
    </citation>
    <scope>NUCLEOTIDE SEQUENCE</scope>
    <source>
        <strain evidence="2">JB14</strain>
    </source>
</reference>
<proteinExistence type="predicted"/>
<accession>A0A6A4H9L5</accession>
<name>A0A6A4H9L5_9AGAR</name>
<dbReference type="InterPro" id="IPR001810">
    <property type="entry name" value="F-box_dom"/>
</dbReference>
<keyword evidence="3" id="KW-1185">Reference proteome</keyword>
<gene>
    <name evidence="2" type="ORF">BT96DRAFT_802129</name>
</gene>
<dbReference type="Proteomes" id="UP000799118">
    <property type="component" value="Unassembled WGS sequence"/>
</dbReference>
<feature type="domain" description="F-box" evidence="1">
    <location>
        <begin position="85"/>
        <end position="141"/>
    </location>
</feature>
<sequence>MTCMTPSSAWDLASSPFSSLIGTNHVPSPAELEKLRASLTVPQDERNHLRLEIARVRATLDGLLSDEKKMDTYIDAHQALMSPIRRIPQEVLAEIFIRCLPDTSPYGVRSLEYAPLLLLGVCKHWRNIALDTPLLWNSLHIHLPTHLSEEAASRRITGATLWLERSAALPLSISIHATPFQN</sequence>
<evidence type="ECO:0000259" key="1">
    <source>
        <dbReference type="Pfam" id="PF12937"/>
    </source>
</evidence>
<organism evidence="2 3">
    <name type="scientific">Gymnopus androsaceus JB14</name>
    <dbReference type="NCBI Taxonomy" id="1447944"/>
    <lineage>
        <taxon>Eukaryota</taxon>
        <taxon>Fungi</taxon>
        <taxon>Dikarya</taxon>
        <taxon>Basidiomycota</taxon>
        <taxon>Agaricomycotina</taxon>
        <taxon>Agaricomycetes</taxon>
        <taxon>Agaricomycetidae</taxon>
        <taxon>Agaricales</taxon>
        <taxon>Marasmiineae</taxon>
        <taxon>Omphalotaceae</taxon>
        <taxon>Gymnopus</taxon>
    </lineage>
</organism>
<dbReference type="AlphaFoldDB" id="A0A6A4H9L5"/>
<evidence type="ECO:0000313" key="2">
    <source>
        <dbReference type="EMBL" id="KAE9394420.1"/>
    </source>
</evidence>
<dbReference type="Gene3D" id="1.20.1280.50">
    <property type="match status" value="1"/>
</dbReference>
<evidence type="ECO:0000313" key="3">
    <source>
        <dbReference type="Proteomes" id="UP000799118"/>
    </source>
</evidence>
<protein>
    <recommendedName>
        <fullName evidence="1">F-box domain-containing protein</fullName>
    </recommendedName>
</protein>
<dbReference type="EMBL" id="ML769550">
    <property type="protein sequence ID" value="KAE9394420.1"/>
    <property type="molecule type" value="Genomic_DNA"/>
</dbReference>